<keyword evidence="2" id="KW-0479">Metal-binding</keyword>
<dbReference type="STRING" id="439219.SAMN02910293_01311"/>
<evidence type="ECO:0000256" key="5">
    <source>
        <dbReference type="SAM" id="Phobius"/>
    </source>
</evidence>
<gene>
    <name evidence="7" type="ORF">SAMN02910293_01311</name>
</gene>
<protein>
    <submittedName>
        <fullName evidence="7">Predicted Zn-dependent protease</fullName>
    </submittedName>
</protein>
<keyword evidence="5" id="KW-1133">Transmembrane helix</keyword>
<keyword evidence="5" id="KW-0472">Membrane</keyword>
<dbReference type="GO" id="GO:0004222">
    <property type="term" value="F:metalloendopeptidase activity"/>
    <property type="evidence" value="ECO:0007669"/>
    <property type="project" value="InterPro"/>
</dbReference>
<keyword evidence="8" id="KW-1185">Reference proteome</keyword>
<evidence type="ECO:0000256" key="2">
    <source>
        <dbReference type="ARBA" id="ARBA00022723"/>
    </source>
</evidence>
<dbReference type="AlphaFoldDB" id="A0A1G6C0J9"/>
<evidence type="ECO:0000259" key="6">
    <source>
        <dbReference type="Pfam" id="PF00413"/>
    </source>
</evidence>
<dbReference type="EMBL" id="FMXP01000016">
    <property type="protein sequence ID" value="SDB26429.1"/>
    <property type="molecule type" value="Genomic_DNA"/>
</dbReference>
<evidence type="ECO:0000313" key="7">
    <source>
        <dbReference type="EMBL" id="SDB26429.1"/>
    </source>
</evidence>
<dbReference type="CDD" id="cd04268">
    <property type="entry name" value="ZnMc_MMP_like"/>
    <property type="match status" value="1"/>
</dbReference>
<dbReference type="RefSeq" id="WP_074486096.1">
    <property type="nucleotide sequence ID" value="NZ_FMXP01000016.1"/>
</dbReference>
<dbReference type="Pfam" id="PF00413">
    <property type="entry name" value="Peptidase_M10"/>
    <property type="match status" value="1"/>
</dbReference>
<dbReference type="GO" id="GO:0008270">
    <property type="term" value="F:zinc ion binding"/>
    <property type="evidence" value="ECO:0007669"/>
    <property type="project" value="InterPro"/>
</dbReference>
<keyword evidence="5" id="KW-0812">Transmembrane</keyword>
<name>A0A1G6C0J9_9STRE</name>
<keyword evidence="1 7" id="KW-0645">Protease</keyword>
<sequence>MKRVLNLILFIPKMIFSFVLNLFWGLFKTILFFALVIFGLLYYANHNDSQLANQISTLANSVSSYFANTSTDDFKTALSELTTDDFTYYSGSRWKTNSATVYIETSNPTLITAYEEAIANWNATGAFTLTRVYDNSQADIIATEYSDSSSQAAGLAEMETNSANNHLISGTVKLNTYYLLENDYGYTLERIIHTAEHELGHAIGLAHDDNNTSVMESAGSYHGIQNSDILALETLYS</sequence>
<dbReference type="GO" id="GO:0006508">
    <property type="term" value="P:proteolysis"/>
    <property type="evidence" value="ECO:0007669"/>
    <property type="project" value="UniProtKB-KW"/>
</dbReference>
<dbReference type="InterPro" id="IPR001818">
    <property type="entry name" value="Pept_M10_metallopeptidase"/>
</dbReference>
<evidence type="ECO:0000256" key="3">
    <source>
        <dbReference type="ARBA" id="ARBA00022801"/>
    </source>
</evidence>
<accession>A0A1G6C0J9</accession>
<dbReference type="GO" id="GO:0031012">
    <property type="term" value="C:extracellular matrix"/>
    <property type="evidence" value="ECO:0007669"/>
    <property type="project" value="InterPro"/>
</dbReference>
<evidence type="ECO:0000313" key="8">
    <source>
        <dbReference type="Proteomes" id="UP000182508"/>
    </source>
</evidence>
<dbReference type="InterPro" id="IPR024079">
    <property type="entry name" value="MetalloPept_cat_dom_sf"/>
</dbReference>
<dbReference type="Proteomes" id="UP000182508">
    <property type="component" value="Unassembled WGS sequence"/>
</dbReference>
<dbReference type="eggNOG" id="COG5549">
    <property type="taxonomic scope" value="Bacteria"/>
</dbReference>
<dbReference type="Gene3D" id="3.40.390.10">
    <property type="entry name" value="Collagenase (Catalytic Domain)"/>
    <property type="match status" value="1"/>
</dbReference>
<reference evidence="7 8" key="1">
    <citation type="submission" date="2016-10" db="EMBL/GenBank/DDBJ databases">
        <authorList>
            <person name="de Groot N.N."/>
        </authorList>
    </citation>
    <scope>NUCLEOTIDE SEQUENCE [LARGE SCALE GENOMIC DNA]</scope>
    <source>
        <strain evidence="7 8">A-4</strain>
    </source>
</reference>
<proteinExistence type="predicted"/>
<keyword evidence="4" id="KW-0862">Zinc</keyword>
<evidence type="ECO:0000256" key="1">
    <source>
        <dbReference type="ARBA" id="ARBA00022670"/>
    </source>
</evidence>
<evidence type="ECO:0000256" key="4">
    <source>
        <dbReference type="ARBA" id="ARBA00022833"/>
    </source>
</evidence>
<keyword evidence="3" id="KW-0378">Hydrolase</keyword>
<feature type="domain" description="Peptidase M10 metallopeptidase" evidence="6">
    <location>
        <begin position="103"/>
        <end position="236"/>
    </location>
</feature>
<organism evidence="7 8">
    <name type="scientific">Streptococcus henryi</name>
    <dbReference type="NCBI Taxonomy" id="439219"/>
    <lineage>
        <taxon>Bacteria</taxon>
        <taxon>Bacillati</taxon>
        <taxon>Bacillota</taxon>
        <taxon>Bacilli</taxon>
        <taxon>Lactobacillales</taxon>
        <taxon>Streptococcaceae</taxon>
        <taxon>Streptococcus</taxon>
    </lineage>
</organism>
<dbReference type="SUPFAM" id="SSF55486">
    <property type="entry name" value="Metalloproteases ('zincins'), catalytic domain"/>
    <property type="match status" value="1"/>
</dbReference>
<feature type="transmembrane region" description="Helical" evidence="5">
    <location>
        <begin position="21"/>
        <end position="44"/>
    </location>
</feature>